<sequence length="188" mass="20321">MWFDPQGMIAESITDGSDEMGVDPDRTRAMFEQDGPSFRQPTPEWVAGLPTDPEQLLAELRDFVGEGGAWSTDHAVWSTMQEFYLNTDLLLGPELRAALLRSFAGLRGITFSDVSIDGRQLVAVRHTERGNGDEILFDLATGVAVGRRSVAAGSGVTISAPPEAPKLDPGVGYQATWTQKVVDAVGDR</sequence>
<proteinExistence type="predicted"/>
<accession>A0A6F8Y848</accession>
<protein>
    <submittedName>
        <fullName evidence="1">Uncharacterized protein</fullName>
    </submittedName>
</protein>
<reference evidence="1 2" key="2">
    <citation type="submission" date="2020-03" db="EMBL/GenBank/DDBJ databases">
        <authorList>
            <person name="Ichikawa N."/>
            <person name="Kimura A."/>
            <person name="Kitahashi Y."/>
            <person name="Uohara A."/>
        </authorList>
    </citation>
    <scope>NUCLEOTIDE SEQUENCE [LARGE SCALE GENOMIC DNA]</scope>
    <source>
        <strain evidence="1 2">NBRC 107702</strain>
    </source>
</reference>
<keyword evidence="2" id="KW-1185">Reference proteome</keyword>
<dbReference type="AlphaFoldDB" id="A0A6F8Y848"/>
<dbReference type="Proteomes" id="UP000502508">
    <property type="component" value="Chromosome"/>
</dbReference>
<gene>
    <name evidence="1" type="ORF">Pflav_085680</name>
</gene>
<reference evidence="1 2" key="1">
    <citation type="submission" date="2020-03" db="EMBL/GenBank/DDBJ databases">
        <title>Whole genome shotgun sequence of Phytohabitans flavus NBRC 107702.</title>
        <authorList>
            <person name="Komaki H."/>
            <person name="Tamura T."/>
        </authorList>
    </citation>
    <scope>NUCLEOTIDE SEQUENCE [LARGE SCALE GENOMIC DNA]</scope>
    <source>
        <strain evidence="1 2">NBRC 107702</strain>
    </source>
</reference>
<dbReference type="RefSeq" id="WP_173041787.1">
    <property type="nucleotide sequence ID" value="NZ_AP022870.1"/>
</dbReference>
<organism evidence="1 2">
    <name type="scientific">Phytohabitans flavus</name>
    <dbReference type="NCBI Taxonomy" id="1076124"/>
    <lineage>
        <taxon>Bacteria</taxon>
        <taxon>Bacillati</taxon>
        <taxon>Actinomycetota</taxon>
        <taxon>Actinomycetes</taxon>
        <taxon>Micromonosporales</taxon>
        <taxon>Micromonosporaceae</taxon>
    </lineage>
</organism>
<evidence type="ECO:0000313" key="1">
    <source>
        <dbReference type="EMBL" id="BCB82158.1"/>
    </source>
</evidence>
<name>A0A6F8Y848_9ACTN</name>
<dbReference type="KEGG" id="pfla:Pflav_085680"/>
<dbReference type="EMBL" id="AP022870">
    <property type="protein sequence ID" value="BCB82158.1"/>
    <property type="molecule type" value="Genomic_DNA"/>
</dbReference>
<evidence type="ECO:0000313" key="2">
    <source>
        <dbReference type="Proteomes" id="UP000502508"/>
    </source>
</evidence>